<protein>
    <submittedName>
        <fullName evidence="2">Uncharacterized protein</fullName>
    </submittedName>
</protein>
<accession>A0A382MHY7</accession>
<feature type="transmembrane region" description="Helical" evidence="1">
    <location>
        <begin position="15"/>
        <end position="35"/>
    </location>
</feature>
<dbReference type="AlphaFoldDB" id="A0A382MHY7"/>
<sequence length="86" mass="10007">MDFLNQFIILVEIDWTLVFLSISLILILISYFILLKDYMTKNENSSLKDKEIGVLSVDLSSSRGKCVGTLNLSFEEKIRRDREAFR</sequence>
<dbReference type="EMBL" id="UINC01092982">
    <property type="protein sequence ID" value="SVC47032.1"/>
    <property type="molecule type" value="Genomic_DNA"/>
</dbReference>
<keyword evidence="1" id="KW-1133">Transmembrane helix</keyword>
<evidence type="ECO:0000313" key="2">
    <source>
        <dbReference type="EMBL" id="SVC47032.1"/>
    </source>
</evidence>
<gene>
    <name evidence="2" type="ORF">METZ01_LOCUS299886</name>
</gene>
<feature type="non-terminal residue" evidence="2">
    <location>
        <position position="86"/>
    </location>
</feature>
<keyword evidence="1" id="KW-0812">Transmembrane</keyword>
<organism evidence="2">
    <name type="scientific">marine metagenome</name>
    <dbReference type="NCBI Taxonomy" id="408172"/>
    <lineage>
        <taxon>unclassified sequences</taxon>
        <taxon>metagenomes</taxon>
        <taxon>ecological metagenomes</taxon>
    </lineage>
</organism>
<name>A0A382MHY7_9ZZZZ</name>
<proteinExistence type="predicted"/>
<reference evidence="2" key="1">
    <citation type="submission" date="2018-05" db="EMBL/GenBank/DDBJ databases">
        <authorList>
            <person name="Lanie J.A."/>
            <person name="Ng W.-L."/>
            <person name="Kazmierczak K.M."/>
            <person name="Andrzejewski T.M."/>
            <person name="Davidsen T.M."/>
            <person name="Wayne K.J."/>
            <person name="Tettelin H."/>
            <person name="Glass J.I."/>
            <person name="Rusch D."/>
            <person name="Podicherti R."/>
            <person name="Tsui H.-C.T."/>
            <person name="Winkler M.E."/>
        </authorList>
    </citation>
    <scope>NUCLEOTIDE SEQUENCE</scope>
</reference>
<keyword evidence="1" id="KW-0472">Membrane</keyword>
<evidence type="ECO:0000256" key="1">
    <source>
        <dbReference type="SAM" id="Phobius"/>
    </source>
</evidence>